<sequence length="405" mass="46767">MESTEDVEINIQKRTSEEIDEIFKLANINESDISPLVQTLYTSMPLNEQSNDFKVLELDEHLLESLQIGDCLSFRGDNKESAVLCSSTRTYEVKEAETSNTCLLIPNLKDEVLLEEVEGRIIKEVEVKGMYSTYLEVRECGPKLSKLQVVLEPSSFKGLEYEKLIDKSTLYDWERLRNEIQASDGEILDALPEYLIACMDGYYRLIGFEFEARALPLMLDLIEENSWEIDEIDKEFSYACLEEIVPRPIFDVLFKKYTVPSTKTTDDGTQLYKYNEARSSRLLAQILLTACPSNSYTDFMEAWKIGSPDSIQPKEEYLHGIAIVIWNSQTIRKEVVLYPESNLPENINKRLHDLFKVKEKWTIQEITPYISKYVTRKQDVNAILTKYTRPSVVSGIRYYSAKHGK</sequence>
<keyword evidence="3" id="KW-0235">DNA replication</keyword>
<name>A0AAJ7DTZ9_9HYME</name>
<comment type="similarity">
    <text evidence="1">Belongs to the DCC1 family.</text>
</comment>
<dbReference type="GO" id="GO:0006260">
    <property type="term" value="P:DNA replication"/>
    <property type="evidence" value="ECO:0007669"/>
    <property type="project" value="UniProtKB-KW"/>
</dbReference>
<dbReference type="GO" id="GO:0034088">
    <property type="term" value="P:maintenance of mitotic sister chromatid cohesion"/>
    <property type="evidence" value="ECO:0007669"/>
    <property type="project" value="TreeGrafter"/>
</dbReference>
<dbReference type="GO" id="GO:0000775">
    <property type="term" value="C:chromosome, centromeric region"/>
    <property type="evidence" value="ECO:0007669"/>
    <property type="project" value="TreeGrafter"/>
</dbReference>
<protein>
    <recommendedName>
        <fullName evidence="2">Sister chromatid cohesion protein DCC1</fullName>
    </recommendedName>
</protein>
<dbReference type="InterPro" id="IPR019128">
    <property type="entry name" value="Dcc1"/>
</dbReference>
<dbReference type="PANTHER" id="PTHR13395:SF6">
    <property type="entry name" value="SISTER CHROMATID COHESION PROTEIN DCC1"/>
    <property type="match status" value="1"/>
</dbReference>
<dbReference type="KEGG" id="csol:105361065"/>
<evidence type="ECO:0000313" key="5">
    <source>
        <dbReference type="RefSeq" id="XP_011496455.1"/>
    </source>
</evidence>
<organism evidence="4 5">
    <name type="scientific">Ceratosolen solmsi marchali</name>
    <dbReference type="NCBI Taxonomy" id="326594"/>
    <lineage>
        <taxon>Eukaryota</taxon>
        <taxon>Metazoa</taxon>
        <taxon>Ecdysozoa</taxon>
        <taxon>Arthropoda</taxon>
        <taxon>Hexapoda</taxon>
        <taxon>Insecta</taxon>
        <taxon>Pterygota</taxon>
        <taxon>Neoptera</taxon>
        <taxon>Endopterygota</taxon>
        <taxon>Hymenoptera</taxon>
        <taxon>Apocrita</taxon>
        <taxon>Proctotrupomorpha</taxon>
        <taxon>Chalcidoidea</taxon>
        <taxon>Agaonidae</taxon>
        <taxon>Agaoninae</taxon>
        <taxon>Ceratosolen</taxon>
    </lineage>
</organism>
<dbReference type="GO" id="GO:0031390">
    <property type="term" value="C:Ctf18 RFC-like complex"/>
    <property type="evidence" value="ECO:0007669"/>
    <property type="project" value="InterPro"/>
</dbReference>
<proteinExistence type="inferred from homology"/>
<keyword evidence="4" id="KW-1185">Reference proteome</keyword>
<dbReference type="Pfam" id="PF09724">
    <property type="entry name" value="Dcc1"/>
    <property type="match status" value="1"/>
</dbReference>
<dbReference type="RefSeq" id="XP_011496455.1">
    <property type="nucleotide sequence ID" value="XM_011498153.1"/>
</dbReference>
<dbReference type="AlphaFoldDB" id="A0AAJ7DTZ9"/>
<gene>
    <name evidence="5" type="primary">LOC105361065</name>
</gene>
<dbReference type="GeneID" id="105361065"/>
<dbReference type="Proteomes" id="UP000695007">
    <property type="component" value="Unplaced"/>
</dbReference>
<evidence type="ECO:0000313" key="4">
    <source>
        <dbReference type="Proteomes" id="UP000695007"/>
    </source>
</evidence>
<reference evidence="5" key="1">
    <citation type="submission" date="2025-08" db="UniProtKB">
        <authorList>
            <consortium name="RefSeq"/>
        </authorList>
    </citation>
    <scope>IDENTIFICATION</scope>
</reference>
<evidence type="ECO:0000256" key="1">
    <source>
        <dbReference type="ARBA" id="ARBA00007017"/>
    </source>
</evidence>
<dbReference type="GO" id="GO:0000785">
    <property type="term" value="C:chromatin"/>
    <property type="evidence" value="ECO:0007669"/>
    <property type="project" value="TreeGrafter"/>
</dbReference>
<evidence type="ECO:0000256" key="3">
    <source>
        <dbReference type="ARBA" id="ARBA00022705"/>
    </source>
</evidence>
<accession>A0AAJ7DTZ9</accession>
<dbReference type="PANTHER" id="PTHR13395">
    <property type="entry name" value="SISTER CHROMATID COHESION PROTEIN DCC1-RELATED"/>
    <property type="match status" value="1"/>
</dbReference>
<evidence type="ECO:0000256" key="2">
    <source>
        <dbReference type="ARBA" id="ARBA00017682"/>
    </source>
</evidence>